<dbReference type="Pfam" id="PF01584">
    <property type="entry name" value="CheW"/>
    <property type="match status" value="1"/>
</dbReference>
<dbReference type="PANTHER" id="PTHR43395:SF1">
    <property type="entry name" value="CHEMOTAXIS PROTEIN CHEA"/>
    <property type="match status" value="1"/>
</dbReference>
<dbReference type="EMBL" id="BAABQU010000020">
    <property type="protein sequence ID" value="GAA5440376.1"/>
    <property type="molecule type" value="Genomic_DNA"/>
</dbReference>
<gene>
    <name evidence="8" type="primary">rcsC_3</name>
    <name evidence="8" type="ORF">Dcae01_01889</name>
</gene>
<keyword evidence="9" id="KW-1185">Reference proteome</keyword>
<evidence type="ECO:0000256" key="2">
    <source>
        <dbReference type="ARBA" id="ARBA00012438"/>
    </source>
</evidence>
<dbReference type="InterPro" id="IPR036061">
    <property type="entry name" value="CheW-like_dom_sf"/>
</dbReference>
<dbReference type="InterPro" id="IPR004358">
    <property type="entry name" value="Sig_transdc_His_kin-like_C"/>
</dbReference>
<evidence type="ECO:0000259" key="5">
    <source>
        <dbReference type="PROSITE" id="PS50109"/>
    </source>
</evidence>
<dbReference type="Proteomes" id="UP001423409">
    <property type="component" value="Unassembled WGS sequence"/>
</dbReference>
<comment type="caution">
    <text evidence="8">The sequence shown here is derived from an EMBL/GenBank/DDBJ whole genome shotgun (WGS) entry which is preliminary data.</text>
</comment>
<evidence type="ECO:0000256" key="1">
    <source>
        <dbReference type="ARBA" id="ARBA00000085"/>
    </source>
</evidence>
<reference evidence="8 9" key="1">
    <citation type="submission" date="2024-02" db="EMBL/GenBank/DDBJ databases">
        <title>Deinococcus caeni NBRC 101312.</title>
        <authorList>
            <person name="Ichikawa N."/>
            <person name="Katano-Makiyama Y."/>
            <person name="Hidaka K."/>
        </authorList>
    </citation>
    <scope>NUCLEOTIDE SEQUENCE [LARGE SCALE GENOMIC DNA]</scope>
    <source>
        <strain evidence="8 9">NBRC 101312</strain>
    </source>
</reference>
<organism evidence="8 9">
    <name type="scientific">Deinococcus caeni</name>
    <dbReference type="NCBI Taxonomy" id="569127"/>
    <lineage>
        <taxon>Bacteria</taxon>
        <taxon>Thermotogati</taxon>
        <taxon>Deinococcota</taxon>
        <taxon>Deinococci</taxon>
        <taxon>Deinococcales</taxon>
        <taxon>Deinococcaceae</taxon>
        <taxon>Deinococcus</taxon>
    </lineage>
</organism>
<dbReference type="InterPro" id="IPR011006">
    <property type="entry name" value="CheY-like_superfamily"/>
</dbReference>
<dbReference type="SUPFAM" id="SSF55874">
    <property type="entry name" value="ATPase domain of HSP90 chaperone/DNA topoisomerase II/histidine kinase"/>
    <property type="match status" value="1"/>
</dbReference>
<comment type="catalytic activity">
    <reaction evidence="1">
        <text>ATP + protein L-histidine = ADP + protein N-phospho-L-histidine.</text>
        <dbReference type="EC" id="2.7.13.3"/>
    </reaction>
</comment>
<dbReference type="SMART" id="SM00387">
    <property type="entry name" value="HATPase_c"/>
    <property type="match status" value="1"/>
</dbReference>
<dbReference type="CDD" id="cd00156">
    <property type="entry name" value="REC"/>
    <property type="match status" value="1"/>
</dbReference>
<dbReference type="InterPro" id="IPR004105">
    <property type="entry name" value="CheA-like_dim"/>
</dbReference>
<evidence type="ECO:0000259" key="7">
    <source>
        <dbReference type="PROSITE" id="PS50851"/>
    </source>
</evidence>
<dbReference type="PROSITE" id="PS50851">
    <property type="entry name" value="CHEW"/>
    <property type="match status" value="1"/>
</dbReference>
<dbReference type="Pfam" id="PF02895">
    <property type="entry name" value="H-kinase_dim"/>
    <property type="match status" value="1"/>
</dbReference>
<dbReference type="Gene3D" id="3.30.565.10">
    <property type="entry name" value="Histidine kinase-like ATPase, C-terminal domain"/>
    <property type="match status" value="1"/>
</dbReference>
<dbReference type="PRINTS" id="PR00344">
    <property type="entry name" value="BCTRLSENSOR"/>
</dbReference>
<dbReference type="Gene3D" id="2.30.30.40">
    <property type="entry name" value="SH3 Domains"/>
    <property type="match status" value="1"/>
</dbReference>
<feature type="modified residue" description="4-aspartylphosphate" evidence="3">
    <location>
        <position position="585"/>
    </location>
</feature>
<name>A0ABP9UC91_9DEIO</name>
<evidence type="ECO:0000313" key="8">
    <source>
        <dbReference type="EMBL" id="GAA5440376.1"/>
    </source>
</evidence>
<protein>
    <recommendedName>
        <fullName evidence="2">histidine kinase</fullName>
        <ecNumber evidence="2">2.7.13.3</ecNumber>
    </recommendedName>
</protein>
<feature type="region of interest" description="Disordered" evidence="4">
    <location>
        <begin position="90"/>
        <end position="127"/>
    </location>
</feature>
<dbReference type="EC" id="2.7.13.3" evidence="2"/>
<dbReference type="PANTHER" id="PTHR43395">
    <property type="entry name" value="SENSOR HISTIDINE KINASE CHEA"/>
    <property type="match status" value="1"/>
</dbReference>
<dbReference type="PROSITE" id="PS50109">
    <property type="entry name" value="HIS_KIN"/>
    <property type="match status" value="1"/>
</dbReference>
<proteinExistence type="predicted"/>
<evidence type="ECO:0000259" key="6">
    <source>
        <dbReference type="PROSITE" id="PS50110"/>
    </source>
</evidence>
<dbReference type="Pfam" id="PF02518">
    <property type="entry name" value="HATPase_c"/>
    <property type="match status" value="1"/>
</dbReference>
<feature type="domain" description="Histidine kinase" evidence="5">
    <location>
        <begin position="240"/>
        <end position="386"/>
    </location>
</feature>
<dbReference type="InterPro" id="IPR002545">
    <property type="entry name" value="CheW-lke_dom"/>
</dbReference>
<evidence type="ECO:0000256" key="3">
    <source>
        <dbReference type="PROSITE-ProRule" id="PRU00169"/>
    </source>
</evidence>
<accession>A0ABP9UC91</accession>
<feature type="compositionally biased region" description="Pro residues" evidence="4">
    <location>
        <begin position="92"/>
        <end position="116"/>
    </location>
</feature>
<dbReference type="GO" id="GO:0016301">
    <property type="term" value="F:kinase activity"/>
    <property type="evidence" value="ECO:0007669"/>
    <property type="project" value="UniProtKB-KW"/>
</dbReference>
<dbReference type="InterPro" id="IPR036890">
    <property type="entry name" value="HATPase_C_sf"/>
</dbReference>
<dbReference type="InterPro" id="IPR005467">
    <property type="entry name" value="His_kinase_dom"/>
</dbReference>
<keyword evidence="8" id="KW-0418">Kinase</keyword>
<keyword evidence="3" id="KW-0597">Phosphoprotein</keyword>
<dbReference type="PROSITE" id="PS50110">
    <property type="entry name" value="RESPONSE_REGULATORY"/>
    <property type="match status" value="1"/>
</dbReference>
<dbReference type="SMART" id="SM00448">
    <property type="entry name" value="REC"/>
    <property type="match status" value="1"/>
</dbReference>
<sequence length="653" mass="68202">MNRRDATPGPAFRADRDLSGALRGEWLALRADLRAGGEAAARALHSLRAAAAVENDPALADAADRAERQLAAGAGGDWEALLRELGLLESVQPPPAAPPPPATPEPSPETPRPAAPDPAGSGAPDDDAAFVSMDVRKLDALLALAGELTGARLQLQERLAQARASQDAGAWRSVQASQHALKTLTDDLAREVLAARLQPARPFLLGFERALRDAARQAGKRARLVVGASAVELDRHTMERLRAPLLHLIRNAADHGLEDPATRAAAGKSPVGTVRLDAYNAGGQVEVTVADDGSGVNFAAVLDSAARRGVTLPDGGALADGGPDLDALTELLFTPGFSSREQVTDLSGRGVGLDVVRTQARQLGGDVTLLSSPQGTAVTLRVPLTLATTRVAVVRCGEQLLAVPVTWVERAGRAGPLRTLEGRRVLRIGEQTVPATPLLTLLDAEARATGEPEPGTFLLVRQGPQRLALLVDALVGEQEIVIKPLRWPLQGAPHLEGAAILPSGQVVPVLNVRALHLPATRAPAGVPEAAVPAAPRVLLAEDTAVTRQLLAQILQQGGFEVLAVPDGAQALAALRAQPPDLLLTDVEMPELGGLELVRRVRADPRTADLPVVLLTSLGAPGDRAAGAEAGADAYLVKGEFSQEALLHTVRRLL</sequence>
<dbReference type="RefSeq" id="WP_345444919.1">
    <property type="nucleotide sequence ID" value="NZ_BAABQU010000020.1"/>
</dbReference>
<feature type="domain" description="Response regulatory" evidence="6">
    <location>
        <begin position="536"/>
        <end position="652"/>
    </location>
</feature>
<dbReference type="Pfam" id="PF00072">
    <property type="entry name" value="Response_reg"/>
    <property type="match status" value="1"/>
</dbReference>
<dbReference type="InterPro" id="IPR051315">
    <property type="entry name" value="Bact_Chemotaxis_CheA"/>
</dbReference>
<evidence type="ECO:0000256" key="4">
    <source>
        <dbReference type="SAM" id="MobiDB-lite"/>
    </source>
</evidence>
<feature type="domain" description="CheW-like" evidence="7">
    <location>
        <begin position="388"/>
        <end position="521"/>
    </location>
</feature>
<dbReference type="Gene3D" id="3.40.50.2300">
    <property type="match status" value="1"/>
</dbReference>
<dbReference type="SMART" id="SM00260">
    <property type="entry name" value="CheW"/>
    <property type="match status" value="1"/>
</dbReference>
<evidence type="ECO:0000313" key="9">
    <source>
        <dbReference type="Proteomes" id="UP001423409"/>
    </source>
</evidence>
<dbReference type="SUPFAM" id="SSF50341">
    <property type="entry name" value="CheW-like"/>
    <property type="match status" value="1"/>
</dbReference>
<dbReference type="InterPro" id="IPR001789">
    <property type="entry name" value="Sig_transdc_resp-reg_receiver"/>
</dbReference>
<keyword evidence="8" id="KW-0808">Transferase</keyword>
<dbReference type="SUPFAM" id="SSF52172">
    <property type="entry name" value="CheY-like"/>
    <property type="match status" value="1"/>
</dbReference>
<dbReference type="InterPro" id="IPR003594">
    <property type="entry name" value="HATPase_dom"/>
</dbReference>